<sequence>MALHEAGKDDEALNLATTMYIGSDSLTARLTGFTDTHSALTTMNPPEISSHFSKDAFSKNSEALIELLDKNYKVLIYVGQFDIYMTPDKLEERVYNLKWTKSGDFTSAPRKVWRLNGEVAGYTQSTGNFAFAT</sequence>
<accession>A0A8J2LL18</accession>
<evidence type="ECO:0008006" key="3">
    <source>
        <dbReference type="Google" id="ProtNLM"/>
    </source>
</evidence>
<feature type="non-terminal residue" evidence="1">
    <location>
        <position position="1"/>
    </location>
</feature>
<comment type="caution">
    <text evidence="1">The sequence shown here is derived from an EMBL/GenBank/DDBJ whole genome shotgun (WGS) entry which is preliminary data.</text>
</comment>
<gene>
    <name evidence="1" type="ORF">AFUS01_LOCUS35204</name>
</gene>
<dbReference type="EMBL" id="CAJVCH010534868">
    <property type="protein sequence ID" value="CAG7825079.1"/>
    <property type="molecule type" value="Genomic_DNA"/>
</dbReference>
<dbReference type="Proteomes" id="UP000708208">
    <property type="component" value="Unassembled WGS sequence"/>
</dbReference>
<dbReference type="Pfam" id="PF00450">
    <property type="entry name" value="Peptidase_S10"/>
    <property type="match status" value="1"/>
</dbReference>
<proteinExistence type="predicted"/>
<dbReference type="InterPro" id="IPR001563">
    <property type="entry name" value="Peptidase_S10"/>
</dbReference>
<dbReference type="GO" id="GO:0004185">
    <property type="term" value="F:serine-type carboxypeptidase activity"/>
    <property type="evidence" value="ECO:0007669"/>
    <property type="project" value="InterPro"/>
</dbReference>
<dbReference type="OrthoDB" id="443318at2759"/>
<dbReference type="AlphaFoldDB" id="A0A8J2LL18"/>
<evidence type="ECO:0000313" key="2">
    <source>
        <dbReference type="Proteomes" id="UP000708208"/>
    </source>
</evidence>
<keyword evidence="2" id="KW-1185">Reference proteome</keyword>
<organism evidence="1 2">
    <name type="scientific">Allacma fusca</name>
    <dbReference type="NCBI Taxonomy" id="39272"/>
    <lineage>
        <taxon>Eukaryota</taxon>
        <taxon>Metazoa</taxon>
        <taxon>Ecdysozoa</taxon>
        <taxon>Arthropoda</taxon>
        <taxon>Hexapoda</taxon>
        <taxon>Collembola</taxon>
        <taxon>Symphypleona</taxon>
        <taxon>Sminthuridae</taxon>
        <taxon>Allacma</taxon>
    </lineage>
</organism>
<evidence type="ECO:0000313" key="1">
    <source>
        <dbReference type="EMBL" id="CAG7825079.1"/>
    </source>
</evidence>
<dbReference type="GO" id="GO:0006508">
    <property type="term" value="P:proteolysis"/>
    <property type="evidence" value="ECO:0007669"/>
    <property type="project" value="InterPro"/>
</dbReference>
<reference evidence="1" key="1">
    <citation type="submission" date="2021-06" db="EMBL/GenBank/DDBJ databases">
        <authorList>
            <person name="Hodson N. C."/>
            <person name="Mongue J. A."/>
            <person name="Jaron S. K."/>
        </authorList>
    </citation>
    <scope>NUCLEOTIDE SEQUENCE</scope>
</reference>
<name>A0A8J2LL18_9HEXA</name>
<protein>
    <recommendedName>
        <fullName evidence="3">Serine carboxypeptidase</fullName>
    </recommendedName>
</protein>